<dbReference type="GO" id="GO:0140664">
    <property type="term" value="F:ATP-dependent DNA damage sensor activity"/>
    <property type="evidence" value="ECO:0007669"/>
    <property type="project" value="InterPro"/>
</dbReference>
<feature type="domain" description="MutL C-terminal dimerisation" evidence="3">
    <location>
        <begin position="633"/>
        <end position="827"/>
    </location>
</feature>
<dbReference type="GO" id="GO:0016887">
    <property type="term" value="F:ATP hydrolysis activity"/>
    <property type="evidence" value="ECO:0007669"/>
    <property type="project" value="InterPro"/>
</dbReference>
<dbReference type="eggNOG" id="KOG1977">
    <property type="taxonomic scope" value="Eukaryota"/>
</dbReference>
<dbReference type="Gene3D" id="3.30.565.10">
    <property type="entry name" value="Histidine kinase-like ATPase, C-terminal domain"/>
    <property type="match status" value="1"/>
</dbReference>
<dbReference type="Gene3D" id="3.30.1540.20">
    <property type="entry name" value="MutL, C-terminal domain, dimerisation subdomain"/>
    <property type="match status" value="1"/>
</dbReference>
<evidence type="ECO:0000259" key="3">
    <source>
        <dbReference type="SMART" id="SM00853"/>
    </source>
</evidence>
<feature type="region of interest" description="Disordered" evidence="2">
    <location>
        <begin position="546"/>
        <end position="573"/>
    </location>
</feature>
<dbReference type="EMBL" id="AMGX01000029">
    <property type="protein sequence ID" value="EXJ61266.1"/>
    <property type="molecule type" value="Genomic_DNA"/>
</dbReference>
<dbReference type="InterPro" id="IPR036890">
    <property type="entry name" value="HATPase_C_sf"/>
</dbReference>
<dbReference type="PANTHER" id="PTHR10073:SF47">
    <property type="entry name" value="DNA MISMATCH REPAIR PROTEIN MLH3"/>
    <property type="match status" value="1"/>
</dbReference>
<dbReference type="SUPFAM" id="SSF55874">
    <property type="entry name" value="ATPase domain of HSP90 chaperone/DNA topoisomerase II/histidine kinase"/>
    <property type="match status" value="1"/>
</dbReference>
<dbReference type="Pfam" id="PF13589">
    <property type="entry name" value="HATPase_c_3"/>
    <property type="match status" value="1"/>
</dbReference>
<dbReference type="Gene3D" id="3.30.1370.100">
    <property type="entry name" value="MutL, C-terminal domain, regulatory subdomain"/>
    <property type="match status" value="1"/>
</dbReference>
<dbReference type="AlphaFoldDB" id="W9W9Q6"/>
<accession>W9W9Q6</accession>
<name>W9W9Q6_9EURO</name>
<dbReference type="OrthoDB" id="429932at2759"/>
<dbReference type="InterPro" id="IPR014790">
    <property type="entry name" value="MutL_C"/>
</dbReference>
<dbReference type="InterPro" id="IPR042121">
    <property type="entry name" value="MutL_C_regsub"/>
</dbReference>
<evidence type="ECO:0000256" key="1">
    <source>
        <dbReference type="ARBA" id="ARBA00006082"/>
    </source>
</evidence>
<dbReference type="PANTHER" id="PTHR10073">
    <property type="entry name" value="DNA MISMATCH REPAIR PROTEIN MLH, PMS, MUTL"/>
    <property type="match status" value="1"/>
</dbReference>
<dbReference type="GeneID" id="19196510"/>
<dbReference type="GO" id="GO:0005524">
    <property type="term" value="F:ATP binding"/>
    <property type="evidence" value="ECO:0007669"/>
    <property type="project" value="InterPro"/>
</dbReference>
<dbReference type="eggNOG" id="KOG1978">
    <property type="taxonomic scope" value="Eukaryota"/>
</dbReference>
<dbReference type="GO" id="GO:0032300">
    <property type="term" value="C:mismatch repair complex"/>
    <property type="evidence" value="ECO:0007669"/>
    <property type="project" value="InterPro"/>
</dbReference>
<evidence type="ECO:0000313" key="5">
    <source>
        <dbReference type="Proteomes" id="UP000019471"/>
    </source>
</evidence>
<evidence type="ECO:0000313" key="4">
    <source>
        <dbReference type="EMBL" id="EXJ61266.1"/>
    </source>
</evidence>
<dbReference type="SMART" id="SM00853">
    <property type="entry name" value="MutL_C"/>
    <property type="match status" value="1"/>
</dbReference>
<sequence length="893" mass="100112">MAEGRFRISPLPNEVWKKVSSSFEITSPEHVVEGLMRNALDADASTIVIEAELSKGCLSVCDNGSGINEVEFSEQGYLAKLHCSSKLNESDPTYGRYGRFLSNLSFLSLLSIASEHRSEPFANRLILHRGDVICRQLRLNKEEVGIVRQGTVVTVHNLFGDMPVRSKQLSLRYSSSAEIERAFSRIKEMLVGYVLAQPRTVEVRFSVKGERQHSLYCCSPTSSKGHFSLESTISTLFQAKLVSSLDTKKWRSASVRTSHFCIRAAISIEPSPSKTTQFISVGKFPIRRGHGINCLFDTIDRLCQDSSFGYLDLEPSISCDETRDRIFQDKTTQCANLQKCVDRWLMFHIQIDPRSGEFSRSLWVEQSSAEMLPVIDHLTRAVESLVSNFLAIYGHLAGAERSRSRTGHGRTKHEEDSCHRLHVGETASGNSHLATEARYLSHWHRVKSAQPSSEDFRYGLGSRKSDNLYCISMQASNGCPSSGTLRVDDLDLGATTREIQFETEKETAAVLPWINSRNGQVVYLHPRTGAAMPVSALDLAHLDRSRGCSTPIQNQTSTSSNDSDGKRPRAKSTLNLHRYLRRSSLNQPEAPIACSMSEEVLGVSRRHAGAGRQSNTILDSQSVMKGSLSNAIVVQQVDRKFILALLAIQDEHDPYSAERGERRLLILIDQHAADERVRFEKLCGDFCKRTSTNLTKPLIFEVDETEAKLLEEQKDYFRGWCVSYYIVENPQAEQTSACSRRLHTWRVEVTELPDLIIERCRAEPKLLVHIMRSEIWLGGAPRRSPLSHLPESDATSWWSAIGDCPRGMIEMLKSRSCRTAVMFNDHLDSKQCRELVQRLSQCTFPFQCAHGRPTLTVLADLDCGDHYGSSMGANIDPSIGALGFGDAWRAWVK</sequence>
<comment type="caution">
    <text evidence="4">The sequence shown here is derived from an EMBL/GenBank/DDBJ whole genome shotgun (WGS) entry which is preliminary data.</text>
</comment>
<evidence type="ECO:0000256" key="2">
    <source>
        <dbReference type="SAM" id="MobiDB-lite"/>
    </source>
</evidence>
<gene>
    <name evidence="4" type="ORF">A1O5_11823</name>
</gene>
<dbReference type="STRING" id="1182543.W9W9Q6"/>
<dbReference type="InterPro" id="IPR042120">
    <property type="entry name" value="MutL_C_dimsub"/>
</dbReference>
<organism evidence="4 5">
    <name type="scientific">Cladophialophora psammophila CBS 110553</name>
    <dbReference type="NCBI Taxonomy" id="1182543"/>
    <lineage>
        <taxon>Eukaryota</taxon>
        <taxon>Fungi</taxon>
        <taxon>Dikarya</taxon>
        <taxon>Ascomycota</taxon>
        <taxon>Pezizomycotina</taxon>
        <taxon>Eurotiomycetes</taxon>
        <taxon>Chaetothyriomycetidae</taxon>
        <taxon>Chaetothyriales</taxon>
        <taxon>Herpotrichiellaceae</taxon>
        <taxon>Cladophialophora</taxon>
    </lineage>
</organism>
<dbReference type="InterPro" id="IPR037198">
    <property type="entry name" value="MutL_C_sf"/>
</dbReference>
<proteinExistence type="inferred from homology"/>
<dbReference type="Pfam" id="PF08676">
    <property type="entry name" value="MutL_C"/>
    <property type="match status" value="1"/>
</dbReference>
<dbReference type="RefSeq" id="XP_007750583.1">
    <property type="nucleotide sequence ID" value="XM_007752393.1"/>
</dbReference>
<protein>
    <recommendedName>
        <fullName evidence="3">MutL C-terminal dimerisation domain-containing protein</fullName>
    </recommendedName>
</protein>
<feature type="compositionally biased region" description="Polar residues" evidence="2">
    <location>
        <begin position="547"/>
        <end position="562"/>
    </location>
</feature>
<keyword evidence="5" id="KW-1185">Reference proteome</keyword>
<dbReference type="SUPFAM" id="SSF118116">
    <property type="entry name" value="DNA mismatch repair protein MutL"/>
    <property type="match status" value="2"/>
</dbReference>
<dbReference type="Proteomes" id="UP000019471">
    <property type="component" value="Unassembled WGS sequence"/>
</dbReference>
<comment type="similarity">
    <text evidence="1">Belongs to the DNA mismatch repair MutL/HexB family.</text>
</comment>
<dbReference type="HOGENOM" id="CLU_005415_0_0_1"/>
<dbReference type="GO" id="GO:0006298">
    <property type="term" value="P:mismatch repair"/>
    <property type="evidence" value="ECO:0007669"/>
    <property type="project" value="InterPro"/>
</dbReference>
<dbReference type="InterPro" id="IPR038973">
    <property type="entry name" value="MutL/Mlh/Pms-like"/>
</dbReference>
<reference evidence="4 5" key="1">
    <citation type="submission" date="2013-03" db="EMBL/GenBank/DDBJ databases">
        <title>The Genome Sequence of Cladophialophora psammophila CBS 110553.</title>
        <authorList>
            <consortium name="The Broad Institute Genomics Platform"/>
            <person name="Cuomo C."/>
            <person name="de Hoog S."/>
            <person name="Gorbushina A."/>
            <person name="Walker B."/>
            <person name="Young S.K."/>
            <person name="Zeng Q."/>
            <person name="Gargeya S."/>
            <person name="Fitzgerald M."/>
            <person name="Haas B."/>
            <person name="Abouelleil A."/>
            <person name="Allen A.W."/>
            <person name="Alvarado L."/>
            <person name="Arachchi H.M."/>
            <person name="Berlin A.M."/>
            <person name="Chapman S.B."/>
            <person name="Gainer-Dewar J."/>
            <person name="Goldberg J."/>
            <person name="Griggs A."/>
            <person name="Gujja S."/>
            <person name="Hansen M."/>
            <person name="Howarth C."/>
            <person name="Imamovic A."/>
            <person name="Ireland A."/>
            <person name="Larimer J."/>
            <person name="McCowan C."/>
            <person name="Murphy C."/>
            <person name="Pearson M."/>
            <person name="Poon T.W."/>
            <person name="Priest M."/>
            <person name="Roberts A."/>
            <person name="Saif S."/>
            <person name="Shea T."/>
            <person name="Sisk P."/>
            <person name="Sykes S."/>
            <person name="Wortman J."/>
            <person name="Nusbaum C."/>
            <person name="Birren B."/>
        </authorList>
    </citation>
    <scope>NUCLEOTIDE SEQUENCE [LARGE SCALE GENOMIC DNA]</scope>
    <source>
        <strain evidence="4 5">CBS 110553</strain>
    </source>
</reference>